<dbReference type="EMBL" id="JBBPBN010000005">
    <property type="protein sequence ID" value="KAK9038937.1"/>
    <property type="molecule type" value="Genomic_DNA"/>
</dbReference>
<sequence length="95" mass="10673">MTRAIELRKIVTSLGPTYIKLGQVLSIRPDIISPVVMIELQKLCDKVPSFPNDIAMTLIEEELGQPWQEIYSELSPLPIAAASLRQVDKGRLKEK</sequence>
<feature type="domain" description="ABC1 atypical kinase-like" evidence="2">
    <location>
        <begin position="42"/>
        <end position="94"/>
    </location>
</feature>
<comment type="caution">
    <text evidence="3">The sequence shown here is derived from an EMBL/GenBank/DDBJ whole genome shotgun (WGS) entry which is preliminary data.</text>
</comment>
<keyword evidence="4" id="KW-1185">Reference proteome</keyword>
<reference evidence="3 4" key="1">
    <citation type="journal article" date="2024" name="G3 (Bethesda)">
        <title>Genome assembly of Hibiscus sabdariffa L. provides insights into metabolisms of medicinal natural products.</title>
        <authorList>
            <person name="Kim T."/>
        </authorList>
    </citation>
    <scope>NUCLEOTIDE SEQUENCE [LARGE SCALE GENOMIC DNA]</scope>
    <source>
        <strain evidence="3">TK-2024</strain>
        <tissue evidence="3">Old leaves</tissue>
    </source>
</reference>
<accession>A0ABR2TN80</accession>
<name>A0ABR2TN80_9ROSI</name>
<evidence type="ECO:0000313" key="3">
    <source>
        <dbReference type="EMBL" id="KAK9038937.1"/>
    </source>
</evidence>
<dbReference type="Proteomes" id="UP001396334">
    <property type="component" value="Unassembled WGS sequence"/>
</dbReference>
<dbReference type="InterPro" id="IPR004147">
    <property type="entry name" value="ABC1_dom"/>
</dbReference>
<dbReference type="Pfam" id="PF03109">
    <property type="entry name" value="ABC1"/>
    <property type="match status" value="1"/>
</dbReference>
<dbReference type="PANTHER" id="PTHR10566">
    <property type="entry name" value="CHAPERONE-ACTIVITY OF BC1 COMPLEX CABC1 -RELATED"/>
    <property type="match status" value="1"/>
</dbReference>
<evidence type="ECO:0000256" key="1">
    <source>
        <dbReference type="ARBA" id="ARBA00009670"/>
    </source>
</evidence>
<comment type="similarity">
    <text evidence="1">Belongs to the protein kinase superfamily. ADCK protein kinase family.</text>
</comment>
<dbReference type="PANTHER" id="PTHR10566:SF117">
    <property type="entry name" value="UNUSUAL PROTEIN KINASE-RELATED"/>
    <property type="match status" value="1"/>
</dbReference>
<proteinExistence type="inferred from homology"/>
<evidence type="ECO:0000259" key="2">
    <source>
        <dbReference type="Pfam" id="PF03109"/>
    </source>
</evidence>
<protein>
    <recommendedName>
        <fullName evidence="2">ABC1 atypical kinase-like domain-containing protein</fullName>
    </recommendedName>
</protein>
<organism evidence="3 4">
    <name type="scientific">Hibiscus sabdariffa</name>
    <name type="common">roselle</name>
    <dbReference type="NCBI Taxonomy" id="183260"/>
    <lineage>
        <taxon>Eukaryota</taxon>
        <taxon>Viridiplantae</taxon>
        <taxon>Streptophyta</taxon>
        <taxon>Embryophyta</taxon>
        <taxon>Tracheophyta</taxon>
        <taxon>Spermatophyta</taxon>
        <taxon>Magnoliopsida</taxon>
        <taxon>eudicotyledons</taxon>
        <taxon>Gunneridae</taxon>
        <taxon>Pentapetalae</taxon>
        <taxon>rosids</taxon>
        <taxon>malvids</taxon>
        <taxon>Malvales</taxon>
        <taxon>Malvaceae</taxon>
        <taxon>Malvoideae</taxon>
        <taxon>Hibiscus</taxon>
    </lineage>
</organism>
<gene>
    <name evidence="3" type="ORF">V6N11_023778</name>
</gene>
<dbReference type="InterPro" id="IPR050154">
    <property type="entry name" value="UbiB_kinase"/>
</dbReference>
<evidence type="ECO:0000313" key="4">
    <source>
        <dbReference type="Proteomes" id="UP001396334"/>
    </source>
</evidence>